<name>A0A239KKI3_9RHOB</name>
<evidence type="ECO:0000313" key="3">
    <source>
        <dbReference type="Proteomes" id="UP000198440"/>
    </source>
</evidence>
<reference evidence="2 3" key="1">
    <citation type="submission" date="2017-06" db="EMBL/GenBank/DDBJ databases">
        <authorList>
            <person name="Kim H.J."/>
            <person name="Triplett B.A."/>
        </authorList>
    </citation>
    <scope>NUCLEOTIDE SEQUENCE [LARGE SCALE GENOMIC DNA]</scope>
    <source>
        <strain evidence="2 3">DSM 11445</strain>
    </source>
</reference>
<dbReference type="OrthoDB" id="8282794at2"/>
<gene>
    <name evidence="2" type="ORF">SAMN04488078_106619</name>
</gene>
<feature type="region of interest" description="Disordered" evidence="1">
    <location>
        <begin position="285"/>
        <end position="304"/>
    </location>
</feature>
<protein>
    <submittedName>
        <fullName evidence="2">Uncharacterized protein</fullName>
    </submittedName>
</protein>
<dbReference type="Pfam" id="PF22558">
    <property type="entry name" value="REase-ARP"/>
    <property type="match status" value="1"/>
</dbReference>
<dbReference type="RefSeq" id="WP_141135951.1">
    <property type="nucleotide sequence ID" value="NZ_FZON01000066.1"/>
</dbReference>
<organism evidence="2 3">
    <name type="scientific">Antarctobacter heliothermus</name>
    <dbReference type="NCBI Taxonomy" id="74033"/>
    <lineage>
        <taxon>Bacteria</taxon>
        <taxon>Pseudomonadati</taxon>
        <taxon>Pseudomonadota</taxon>
        <taxon>Alphaproteobacteria</taxon>
        <taxon>Rhodobacterales</taxon>
        <taxon>Roseobacteraceae</taxon>
        <taxon>Antarctobacter</taxon>
    </lineage>
</organism>
<dbReference type="AlphaFoldDB" id="A0A239KKI3"/>
<evidence type="ECO:0000313" key="2">
    <source>
        <dbReference type="EMBL" id="SNT18202.1"/>
    </source>
</evidence>
<proteinExistence type="predicted"/>
<dbReference type="Proteomes" id="UP000198440">
    <property type="component" value="Unassembled WGS sequence"/>
</dbReference>
<dbReference type="EMBL" id="FZON01000066">
    <property type="protein sequence ID" value="SNT18202.1"/>
    <property type="molecule type" value="Genomic_DNA"/>
</dbReference>
<evidence type="ECO:0000256" key="1">
    <source>
        <dbReference type="SAM" id="MobiDB-lite"/>
    </source>
</evidence>
<dbReference type="InterPro" id="IPR054333">
    <property type="entry name" value="REase-ARP-assoc"/>
</dbReference>
<accession>A0A239KKI3</accession>
<sequence length="576" mass="63654">MSVEILFSRRWPKSSLAQDISNMDVAVYSQAYRSLMAQAPKRPCNRPYLGGRTGYPGTEGVTNRREEHFAIAMVNAQQGWTLPDGTALELLDYQVPLKARRADRGVGKIDMFGLTEYGHPVVVELKVIGHSGGASDPPPVALLEGLRYAAILEANLERIAEELRRSFGREMLLERPDIVILGEADWWSRWLGPDAAAKSALEEKARDFSQALDLGIVFASMSDTTVHYGQRTCAPRLAELPHFDYPNTLPRSAVKALNYVADDAARHEERLQTTWWQHAETLSEGDLDGREQTGRPPVVSPQSPALNLMLPRDKAMASAIVAEIEIAARHRHFRSFRSSQAMAQSVFGAFKAAGRLDLLSRVQAECGRAAFGKTTTKTTLSMEVDVRTLGEPRPTQLDVHLETESYRVAVECKFCEIGFGTCSRVRADGIETPLCDGTYSHQQGRRTRCALSEIGVSYWNFIPAVFDWSHTQDMCPCPLLPTYQIVRNILAAVVDKDGRVAPSSGHAVIVYDGRNSAYKLGGAADTQLRQAAAACSVPGALRRVTWQEVVRACSDSADLTWLPEAIKERHGIYPQT</sequence>